<name>A0A7D4UBB1_9SPHI</name>
<dbReference type="AlphaFoldDB" id="A0A7D4UBB1"/>
<dbReference type="PANTHER" id="PTHR43143">
    <property type="entry name" value="METALLOPHOSPHOESTERASE, CALCINEURIN SUPERFAMILY"/>
    <property type="match status" value="1"/>
</dbReference>
<evidence type="ECO:0000259" key="2">
    <source>
        <dbReference type="Pfam" id="PF00149"/>
    </source>
</evidence>
<sequence length="285" mass="32195">MSNRRKFIKSSIIGMAGINLLPAVNAFAENSGSHQSAKPNVNYKLRFALVSDGHYAQPDTDSEGFYSKMVSWMQKEHKDNHLDMVIVNGDLVHNRPDLLPKVKSTYLDKIGVPYYTIPGNHDFADAKVWKDVFGYEDKYTVDKGDIGFVFANTADTKGAYVCPDVNFLKASFEKFKDKKIVFAILHIPPHVWLPEEKSIFVECPDVLELLHGYPNIKAAFHGHDHSLDGVRYTGKNFPHLFDSHFGGNWGTEYKGYRIVEVGMDNSINTYQVNASMNPKMNANKL</sequence>
<dbReference type="InterPro" id="IPR029052">
    <property type="entry name" value="Metallo-depent_PP-like"/>
</dbReference>
<evidence type="ECO:0000256" key="1">
    <source>
        <dbReference type="SAM" id="SignalP"/>
    </source>
</evidence>
<dbReference type="SUPFAM" id="SSF56300">
    <property type="entry name" value="Metallo-dependent phosphatases"/>
    <property type="match status" value="1"/>
</dbReference>
<dbReference type="Proteomes" id="UP000505355">
    <property type="component" value="Chromosome"/>
</dbReference>
<dbReference type="PANTHER" id="PTHR43143:SF1">
    <property type="entry name" value="SERINE_THREONINE-PROTEIN PHOSPHATASE CPPED1"/>
    <property type="match status" value="1"/>
</dbReference>
<feature type="domain" description="Calcineurin-like phosphoesterase" evidence="2">
    <location>
        <begin position="45"/>
        <end position="226"/>
    </location>
</feature>
<dbReference type="RefSeq" id="WP_173415252.1">
    <property type="nucleotide sequence ID" value="NZ_CP054139.1"/>
</dbReference>
<accession>A0A7D4UBB1</accession>
<protein>
    <submittedName>
        <fullName evidence="3">Metallophosphoesterase</fullName>
    </submittedName>
</protein>
<dbReference type="GO" id="GO:0016787">
    <property type="term" value="F:hydrolase activity"/>
    <property type="evidence" value="ECO:0007669"/>
    <property type="project" value="InterPro"/>
</dbReference>
<reference evidence="3 4" key="1">
    <citation type="submission" date="2020-05" db="EMBL/GenBank/DDBJ databases">
        <title>Mucilaginibacter mali sp. nov.</title>
        <authorList>
            <person name="Kim H.S."/>
            <person name="Lee K.C."/>
            <person name="Suh M.K."/>
            <person name="Kim J.-S."/>
            <person name="Han K.-I."/>
            <person name="Eom M.K."/>
            <person name="Shin Y.K."/>
            <person name="Lee J.-S."/>
        </authorList>
    </citation>
    <scope>NUCLEOTIDE SEQUENCE [LARGE SCALE GENOMIC DNA]</scope>
    <source>
        <strain evidence="3 4">G2-14</strain>
    </source>
</reference>
<keyword evidence="1" id="KW-0732">Signal</keyword>
<dbReference type="PROSITE" id="PS51318">
    <property type="entry name" value="TAT"/>
    <property type="match status" value="1"/>
</dbReference>
<evidence type="ECO:0000313" key="3">
    <source>
        <dbReference type="EMBL" id="QKJ30578.1"/>
    </source>
</evidence>
<dbReference type="KEGG" id="mmab:HQ865_12690"/>
<dbReference type="InterPro" id="IPR004843">
    <property type="entry name" value="Calcineurin-like_PHP"/>
</dbReference>
<feature type="chain" id="PRO_5028994692" evidence="1">
    <location>
        <begin position="29"/>
        <end position="285"/>
    </location>
</feature>
<feature type="signal peptide" evidence="1">
    <location>
        <begin position="1"/>
        <end position="28"/>
    </location>
</feature>
<dbReference type="EMBL" id="CP054139">
    <property type="protein sequence ID" value="QKJ30578.1"/>
    <property type="molecule type" value="Genomic_DNA"/>
</dbReference>
<dbReference type="InterPro" id="IPR006311">
    <property type="entry name" value="TAT_signal"/>
</dbReference>
<evidence type="ECO:0000313" key="4">
    <source>
        <dbReference type="Proteomes" id="UP000505355"/>
    </source>
</evidence>
<proteinExistence type="predicted"/>
<dbReference type="InterPro" id="IPR051918">
    <property type="entry name" value="STPP_CPPED1"/>
</dbReference>
<organism evidence="3 4">
    <name type="scientific">Mucilaginibacter mali</name>
    <dbReference type="NCBI Taxonomy" id="2740462"/>
    <lineage>
        <taxon>Bacteria</taxon>
        <taxon>Pseudomonadati</taxon>
        <taxon>Bacteroidota</taxon>
        <taxon>Sphingobacteriia</taxon>
        <taxon>Sphingobacteriales</taxon>
        <taxon>Sphingobacteriaceae</taxon>
        <taxon>Mucilaginibacter</taxon>
    </lineage>
</organism>
<keyword evidence="4" id="KW-1185">Reference proteome</keyword>
<gene>
    <name evidence="3" type="ORF">HQ865_12690</name>
</gene>
<dbReference type="Pfam" id="PF00149">
    <property type="entry name" value="Metallophos"/>
    <property type="match status" value="1"/>
</dbReference>
<dbReference type="Gene3D" id="3.60.21.10">
    <property type="match status" value="1"/>
</dbReference>